<dbReference type="InterPro" id="IPR050900">
    <property type="entry name" value="Transposase_IS3/IS150/IS904"/>
</dbReference>
<dbReference type="SUPFAM" id="SSF53098">
    <property type="entry name" value="Ribonuclease H-like"/>
    <property type="match status" value="1"/>
</dbReference>
<reference evidence="2 3" key="1">
    <citation type="submission" date="2019-03" db="EMBL/GenBank/DDBJ databases">
        <title>Genomic Encyclopedia of Type Strains, Phase IV (KMG-IV): sequencing the most valuable type-strain genomes for metagenomic binning, comparative biology and taxonomic classification.</title>
        <authorList>
            <person name="Goeker M."/>
        </authorList>
    </citation>
    <scope>NUCLEOTIDE SEQUENCE [LARGE SCALE GENOMIC DNA]</scope>
    <source>
        <strain evidence="2 3">DSM 26377</strain>
    </source>
</reference>
<keyword evidence="3" id="KW-1185">Reference proteome</keyword>
<dbReference type="RefSeq" id="WP_246051744.1">
    <property type="nucleotide sequence ID" value="NZ_MWIN01000013.1"/>
</dbReference>
<comment type="caution">
    <text evidence="2">The sequence shown here is derived from an EMBL/GenBank/DDBJ whole genome shotgun (WGS) entry which is preliminary data.</text>
</comment>
<dbReference type="Pfam" id="PF00665">
    <property type="entry name" value="rve"/>
    <property type="match status" value="1"/>
</dbReference>
<accession>A0A4R7NYV1</accession>
<dbReference type="Pfam" id="PF13276">
    <property type="entry name" value="HTH_21"/>
    <property type="match status" value="1"/>
</dbReference>
<evidence type="ECO:0000313" key="3">
    <source>
        <dbReference type="Proteomes" id="UP000295341"/>
    </source>
</evidence>
<dbReference type="InterPro" id="IPR048020">
    <property type="entry name" value="Transpos_IS3"/>
</dbReference>
<dbReference type="PANTHER" id="PTHR46889:SF4">
    <property type="entry name" value="TRANSPOSASE INSO FOR INSERTION SEQUENCE ELEMENT IS911B-RELATED"/>
    <property type="match status" value="1"/>
</dbReference>
<dbReference type="InterPro" id="IPR036397">
    <property type="entry name" value="RNaseH_sf"/>
</dbReference>
<sequence>MTYLCRRYTVTRAAFYAWCRRGKSAHSQRDEILLKRIREVFKASDQTYGSPRIHDELKATGEKVSEKRIARLMRDAKLVARSARIYRRAKGVKQFFAQIPNLVLDLQTTALDQIWVGDITYLRVGNRWRYLAVVMDRHSRRIIGWSFGRQRGHQLTLDALDQAVHVRRPAAGLIFHSDRGIEYTQAAYRARLATCGIVQSTKRPTGFGDNAFIESFFHSMKSDVIHGHRFLDDSTLLRTVNRYIWRYNGWRRHSSIGSRSPIDFERLAA</sequence>
<dbReference type="AlphaFoldDB" id="A0A4R7NYV1"/>
<feature type="domain" description="Integrase catalytic" evidence="1">
    <location>
        <begin position="96"/>
        <end position="269"/>
    </location>
</feature>
<dbReference type="InterPro" id="IPR025948">
    <property type="entry name" value="HTH-like_dom"/>
</dbReference>
<dbReference type="NCBIfam" id="NF033516">
    <property type="entry name" value="transpos_IS3"/>
    <property type="match status" value="1"/>
</dbReference>
<dbReference type="GO" id="GO:0015074">
    <property type="term" value="P:DNA integration"/>
    <property type="evidence" value="ECO:0007669"/>
    <property type="project" value="InterPro"/>
</dbReference>
<dbReference type="GO" id="GO:0003676">
    <property type="term" value="F:nucleic acid binding"/>
    <property type="evidence" value="ECO:0007669"/>
    <property type="project" value="InterPro"/>
</dbReference>
<proteinExistence type="predicted"/>
<organism evidence="2 3">
    <name type="scientific">Panacagrimonas perspica</name>
    <dbReference type="NCBI Taxonomy" id="381431"/>
    <lineage>
        <taxon>Bacteria</taxon>
        <taxon>Pseudomonadati</taxon>
        <taxon>Pseudomonadota</taxon>
        <taxon>Gammaproteobacteria</taxon>
        <taxon>Nevskiales</taxon>
        <taxon>Nevskiaceae</taxon>
        <taxon>Panacagrimonas</taxon>
    </lineage>
</organism>
<dbReference type="InterPro" id="IPR001584">
    <property type="entry name" value="Integrase_cat-core"/>
</dbReference>
<dbReference type="Pfam" id="PF13333">
    <property type="entry name" value="rve_2"/>
    <property type="match status" value="1"/>
</dbReference>
<dbReference type="Gene3D" id="3.30.420.10">
    <property type="entry name" value="Ribonuclease H-like superfamily/Ribonuclease H"/>
    <property type="match status" value="1"/>
</dbReference>
<evidence type="ECO:0000313" key="2">
    <source>
        <dbReference type="EMBL" id="TDU25921.1"/>
    </source>
</evidence>
<dbReference type="PANTHER" id="PTHR46889">
    <property type="entry name" value="TRANSPOSASE INSF FOR INSERTION SEQUENCE IS3B-RELATED"/>
    <property type="match status" value="1"/>
</dbReference>
<gene>
    <name evidence="2" type="ORF">DFR24_4368</name>
</gene>
<dbReference type="PROSITE" id="PS50994">
    <property type="entry name" value="INTEGRASE"/>
    <property type="match status" value="1"/>
</dbReference>
<dbReference type="Proteomes" id="UP000295341">
    <property type="component" value="Unassembled WGS sequence"/>
</dbReference>
<protein>
    <submittedName>
        <fullName evidence="2">Transposase InsO family protein</fullName>
    </submittedName>
</protein>
<dbReference type="InterPro" id="IPR012337">
    <property type="entry name" value="RNaseH-like_sf"/>
</dbReference>
<dbReference type="EMBL" id="SOBT01000011">
    <property type="protein sequence ID" value="TDU25921.1"/>
    <property type="molecule type" value="Genomic_DNA"/>
</dbReference>
<name>A0A4R7NYV1_9GAMM</name>
<evidence type="ECO:0000259" key="1">
    <source>
        <dbReference type="PROSITE" id="PS50994"/>
    </source>
</evidence>